<comment type="caution">
    <text evidence="2">The sequence shown here is derived from an EMBL/GenBank/DDBJ whole genome shotgun (WGS) entry which is preliminary data.</text>
</comment>
<dbReference type="EMBL" id="JAFNEN010000207">
    <property type="protein sequence ID" value="KAG8189701.1"/>
    <property type="molecule type" value="Genomic_DNA"/>
</dbReference>
<name>A0AAV6V1F5_9ARAC</name>
<proteinExistence type="predicted"/>
<dbReference type="PANTHER" id="PTHR33053">
    <property type="entry name" value="PROTEIN, PUTATIVE-RELATED"/>
    <property type="match status" value="1"/>
</dbReference>
<gene>
    <name evidence="2" type="ORF">JTE90_022514</name>
</gene>
<feature type="compositionally biased region" description="Polar residues" evidence="1">
    <location>
        <begin position="35"/>
        <end position="48"/>
    </location>
</feature>
<dbReference type="Proteomes" id="UP000827092">
    <property type="component" value="Unassembled WGS sequence"/>
</dbReference>
<accession>A0AAV6V1F5</accession>
<evidence type="ECO:0000256" key="1">
    <source>
        <dbReference type="SAM" id="MobiDB-lite"/>
    </source>
</evidence>
<organism evidence="2 3">
    <name type="scientific">Oedothorax gibbosus</name>
    <dbReference type="NCBI Taxonomy" id="931172"/>
    <lineage>
        <taxon>Eukaryota</taxon>
        <taxon>Metazoa</taxon>
        <taxon>Ecdysozoa</taxon>
        <taxon>Arthropoda</taxon>
        <taxon>Chelicerata</taxon>
        <taxon>Arachnida</taxon>
        <taxon>Araneae</taxon>
        <taxon>Araneomorphae</taxon>
        <taxon>Entelegynae</taxon>
        <taxon>Araneoidea</taxon>
        <taxon>Linyphiidae</taxon>
        <taxon>Erigoninae</taxon>
        <taxon>Oedothorax</taxon>
    </lineage>
</organism>
<dbReference type="AlphaFoldDB" id="A0AAV6V1F5"/>
<keyword evidence="3" id="KW-1185">Reference proteome</keyword>
<reference evidence="2 3" key="1">
    <citation type="journal article" date="2022" name="Nat. Ecol. Evol.">
        <title>A masculinizing supergene underlies an exaggerated male reproductive morph in a spider.</title>
        <authorList>
            <person name="Hendrickx F."/>
            <person name="De Corte Z."/>
            <person name="Sonet G."/>
            <person name="Van Belleghem S.M."/>
            <person name="Kostlbacher S."/>
            <person name="Vangestel C."/>
        </authorList>
    </citation>
    <scope>NUCLEOTIDE SEQUENCE [LARGE SCALE GENOMIC DNA]</scope>
    <source>
        <strain evidence="2">W744_W776</strain>
    </source>
</reference>
<evidence type="ECO:0000313" key="3">
    <source>
        <dbReference type="Proteomes" id="UP000827092"/>
    </source>
</evidence>
<feature type="region of interest" description="Disordered" evidence="1">
    <location>
        <begin position="27"/>
        <end position="48"/>
    </location>
</feature>
<sequence length="476" mass="55022">MNKQSITFAERTKRRRVNNRVHQALEEIENEKSKSFSNPEKNTPTQNNKHVDTVLSAKSDVIFVQSDSDSSESADMYMQAGSVFKSSSIYMETDSEISDSDFETEQDLFNNYLKNLTEWALNFGISHAALKSLLDIQRPLFPNLPKDPRTQLLSGKIWRMHRLSRTTVSDLSNDIIQCKQICPSDFSRKPRSLTELKYWKATEFRSFLLYIGPVVLKKHLPENKYNHFLMLHVAIYILCFDQSTDVWINYANQLLGSFVQSSVSLYGRKFLVYNIHNLTHLATDVKNFGPLDCYSAFKFENCLGHLKKMCRSKSHALQQVINRISEKENQSECKNKLNEKFFPSQHHDSGPLSHNIPLSAVQYRKLDSDVGIISCREGDNYFMLRDTKELVIIKNICKYDGMFWGICIKINSKMEPLYKSSFFESDRLHILKVEQICSSDYFMSIPIENLRKCYVLPIAGSKHVACIPFVSVKRIC</sequence>
<protein>
    <submittedName>
        <fullName evidence="2">Uncharacterized protein</fullName>
    </submittedName>
</protein>
<evidence type="ECO:0000313" key="2">
    <source>
        <dbReference type="EMBL" id="KAG8189701.1"/>
    </source>
</evidence>